<evidence type="ECO:0000256" key="8">
    <source>
        <dbReference type="SAM" id="Phobius"/>
    </source>
</evidence>
<dbReference type="PANTHER" id="PTHR33406:SF11">
    <property type="entry name" value="MEMBRANE PROTEIN SCO6666-RELATED"/>
    <property type="match status" value="1"/>
</dbReference>
<evidence type="ECO:0000256" key="1">
    <source>
        <dbReference type="ARBA" id="ARBA00004651"/>
    </source>
</evidence>
<evidence type="ECO:0000313" key="11">
    <source>
        <dbReference type="Proteomes" id="UP001058860"/>
    </source>
</evidence>
<reference evidence="11" key="1">
    <citation type="submission" date="2021-11" db="EMBL/GenBank/DDBJ databases">
        <title>Cultivation dependent microbiological survey of springs from the worlds oldest radium mine currently devoted to the extraction of radon-saturated water.</title>
        <authorList>
            <person name="Kapinusova G."/>
            <person name="Smrhova T."/>
            <person name="Strejcek M."/>
            <person name="Suman J."/>
            <person name="Jani K."/>
            <person name="Pajer P."/>
            <person name="Uhlik O."/>
        </authorList>
    </citation>
    <scope>NUCLEOTIDE SEQUENCE [LARGE SCALE GENOMIC DNA]</scope>
    <source>
        <strain evidence="11">J379</strain>
    </source>
</reference>
<evidence type="ECO:0000256" key="4">
    <source>
        <dbReference type="ARBA" id="ARBA00022692"/>
    </source>
</evidence>
<keyword evidence="6 8" id="KW-0472">Membrane</keyword>
<evidence type="ECO:0000256" key="7">
    <source>
        <dbReference type="SAM" id="MobiDB-lite"/>
    </source>
</evidence>
<comment type="similarity">
    <text evidence="2">Belongs to the resistance-nodulation-cell division (RND) (TC 2.A.6) family. MmpL subfamily.</text>
</comment>
<gene>
    <name evidence="10" type="ORF">LRS13_06370</name>
</gene>
<sequence length="742" mass="77163">MRWAAAAVRHRRLTLAVWIVLTLILAVQGLSFGERITPSSLDVPGTSSARAQAVADRYFGTEASIPVLLEGPRAELDEQGPELAAALRANGGLRVLSPWDGGRLVPELRPRGSAALVLVAGQTRNTFASGIGKDVRTVVRARVQSPVRASMSGFSVIGGELKDASLRAAHDAERLAIPLLALILLLVFRSPIAALVPAIFGIAAVESGYGAVGLLGELRPISDVATALTSMMGLALGVDYSLLLVSRFREELARGLAPVDAAIAAQGTAGRTVLFAGVTLVVAMLAAILLTPGDFLFSAAASVATVAIISMVGAFLAVPALLALLGTNLDRWSIGQAPHEGGRWAALAEGVQRRPLLWGGAALAPLVALSLPALALDTGPLDARALPASSVARAEAQRVASTMGPGWAAPFEVYIATRSGPVTTEARLNAMARWQAGIARWPEVAAVIGPGDTAAGQPAPLRDERRRTGGGVDDPRANFAVSHESGGQAARITVVPTTGPNDAPTRQLDKRLNADMDDLSRATDAQAGTAGIAAHLTDHQETLGGRLPWLIAALSGVTFLVLVVLLHAIVLPLISVALNLLTVGASFGAVALCFDGAPPLLGGPGWADTLSLLGTFTIVFALSLDYQVFILTRMRESWLSHRQLRPAITHAIDRTGRVVTGAAAIMGGVFIAFSTAELTTIKQTGVGLATAVLIDATLVRLILLPAATSLVGPATFWLPKWLDRLLPNFNLDGPTKADTSPT</sequence>
<dbReference type="SUPFAM" id="SSF82866">
    <property type="entry name" value="Multidrug efflux transporter AcrB transmembrane domain"/>
    <property type="match status" value="2"/>
</dbReference>
<name>A0ABY5PKC5_9ACTN</name>
<evidence type="ECO:0000256" key="2">
    <source>
        <dbReference type="ARBA" id="ARBA00010157"/>
    </source>
</evidence>
<protein>
    <submittedName>
        <fullName evidence="10">MMPL family transporter</fullName>
    </submittedName>
</protein>
<feature type="region of interest" description="Disordered" evidence="7">
    <location>
        <begin position="451"/>
        <end position="474"/>
    </location>
</feature>
<evidence type="ECO:0000256" key="5">
    <source>
        <dbReference type="ARBA" id="ARBA00022989"/>
    </source>
</evidence>
<proteinExistence type="inferred from homology"/>
<evidence type="ECO:0000256" key="3">
    <source>
        <dbReference type="ARBA" id="ARBA00022475"/>
    </source>
</evidence>
<dbReference type="EMBL" id="CP088295">
    <property type="protein sequence ID" value="UUY05148.1"/>
    <property type="molecule type" value="Genomic_DNA"/>
</dbReference>
<feature type="domain" description="Membrane transport protein MMPL" evidence="9">
    <location>
        <begin position="116"/>
        <end position="356"/>
    </location>
</feature>
<keyword evidence="11" id="KW-1185">Reference proteome</keyword>
<dbReference type="RefSeq" id="WP_353865610.1">
    <property type="nucleotide sequence ID" value="NZ_CP088295.1"/>
</dbReference>
<feature type="transmembrane region" description="Helical" evidence="8">
    <location>
        <begin position="612"/>
        <end position="634"/>
    </location>
</feature>
<feature type="transmembrane region" description="Helical" evidence="8">
    <location>
        <begin position="224"/>
        <end position="245"/>
    </location>
</feature>
<feature type="transmembrane region" description="Helical" evidence="8">
    <location>
        <begin position="655"/>
        <end position="676"/>
    </location>
</feature>
<feature type="transmembrane region" description="Helical" evidence="8">
    <location>
        <begin position="573"/>
        <end position="592"/>
    </location>
</feature>
<evidence type="ECO:0000259" key="9">
    <source>
        <dbReference type="Pfam" id="PF03176"/>
    </source>
</evidence>
<keyword evidence="4 8" id="KW-0812">Transmembrane</keyword>
<feature type="transmembrane region" description="Helical" evidence="8">
    <location>
        <begin position="296"/>
        <end position="325"/>
    </location>
</feature>
<dbReference type="Proteomes" id="UP001058860">
    <property type="component" value="Chromosome"/>
</dbReference>
<dbReference type="PANTHER" id="PTHR33406">
    <property type="entry name" value="MEMBRANE PROTEIN MJ1562-RELATED"/>
    <property type="match status" value="1"/>
</dbReference>
<comment type="subcellular location">
    <subcellularLocation>
        <location evidence="1">Cell membrane</location>
        <topology evidence="1">Multi-pass membrane protein</topology>
    </subcellularLocation>
</comment>
<evidence type="ECO:0000313" key="10">
    <source>
        <dbReference type="EMBL" id="UUY05148.1"/>
    </source>
</evidence>
<feature type="transmembrane region" description="Helical" evidence="8">
    <location>
        <begin position="547"/>
        <end position="566"/>
    </location>
</feature>
<keyword evidence="5 8" id="KW-1133">Transmembrane helix</keyword>
<keyword evidence="3" id="KW-1003">Cell membrane</keyword>
<dbReference type="InterPro" id="IPR050545">
    <property type="entry name" value="Mycobact_MmpL"/>
</dbReference>
<feature type="transmembrane region" description="Helical" evidence="8">
    <location>
        <begin position="696"/>
        <end position="718"/>
    </location>
</feature>
<accession>A0ABY5PKC5</accession>
<feature type="transmembrane region" description="Helical" evidence="8">
    <location>
        <begin position="273"/>
        <end position="290"/>
    </location>
</feature>
<feature type="transmembrane region" description="Helical" evidence="8">
    <location>
        <begin position="356"/>
        <end position="376"/>
    </location>
</feature>
<feature type="domain" description="Membrane transport protein MMPL" evidence="9">
    <location>
        <begin position="487"/>
        <end position="718"/>
    </location>
</feature>
<dbReference type="Gene3D" id="1.20.1640.10">
    <property type="entry name" value="Multidrug efflux transporter AcrB transmembrane domain"/>
    <property type="match status" value="2"/>
</dbReference>
<dbReference type="Pfam" id="PF03176">
    <property type="entry name" value="MMPL"/>
    <property type="match status" value="2"/>
</dbReference>
<dbReference type="InterPro" id="IPR004869">
    <property type="entry name" value="MMPL_dom"/>
</dbReference>
<evidence type="ECO:0000256" key="6">
    <source>
        <dbReference type="ARBA" id="ARBA00023136"/>
    </source>
</evidence>
<organism evidence="10 11">
    <name type="scientific">Svornostia abyssi</name>
    <dbReference type="NCBI Taxonomy" id="2898438"/>
    <lineage>
        <taxon>Bacteria</taxon>
        <taxon>Bacillati</taxon>
        <taxon>Actinomycetota</taxon>
        <taxon>Thermoleophilia</taxon>
        <taxon>Solirubrobacterales</taxon>
        <taxon>Baekduiaceae</taxon>
        <taxon>Svornostia</taxon>
    </lineage>
</organism>